<keyword evidence="4" id="KW-1185">Reference proteome</keyword>
<dbReference type="EMBL" id="BAABJM010000001">
    <property type="protein sequence ID" value="GAA5048104.1"/>
    <property type="molecule type" value="Genomic_DNA"/>
</dbReference>
<keyword evidence="2" id="KW-0472">Membrane</keyword>
<protein>
    <submittedName>
        <fullName evidence="3">Uncharacterized protein</fullName>
    </submittedName>
</protein>
<evidence type="ECO:0000256" key="2">
    <source>
        <dbReference type="SAM" id="Phobius"/>
    </source>
</evidence>
<gene>
    <name evidence="3" type="ORF">GCM10023318_15460</name>
</gene>
<dbReference type="Proteomes" id="UP001500603">
    <property type="component" value="Unassembled WGS sequence"/>
</dbReference>
<accession>A0ABP9K061</accession>
<sequence>MDSILGQVFSIVLVLGALVVMIPLARQVFRRSRQDDESDESKEFRGPESGRDDEGKDR</sequence>
<evidence type="ECO:0000256" key="1">
    <source>
        <dbReference type="SAM" id="MobiDB-lite"/>
    </source>
</evidence>
<name>A0ABP9K061_9NOCA</name>
<organism evidence="3 4">
    <name type="scientific">Nocardia callitridis</name>
    <dbReference type="NCBI Taxonomy" id="648753"/>
    <lineage>
        <taxon>Bacteria</taxon>
        <taxon>Bacillati</taxon>
        <taxon>Actinomycetota</taxon>
        <taxon>Actinomycetes</taxon>
        <taxon>Mycobacteriales</taxon>
        <taxon>Nocardiaceae</taxon>
        <taxon>Nocardia</taxon>
    </lineage>
</organism>
<proteinExistence type="predicted"/>
<feature type="transmembrane region" description="Helical" evidence="2">
    <location>
        <begin position="6"/>
        <end position="25"/>
    </location>
</feature>
<keyword evidence="2" id="KW-1133">Transmembrane helix</keyword>
<dbReference type="RefSeq" id="WP_345494356.1">
    <property type="nucleotide sequence ID" value="NZ_BAABJM010000001.1"/>
</dbReference>
<keyword evidence="2" id="KW-0812">Transmembrane</keyword>
<reference evidence="4" key="1">
    <citation type="journal article" date="2019" name="Int. J. Syst. Evol. Microbiol.">
        <title>The Global Catalogue of Microorganisms (GCM) 10K type strain sequencing project: providing services to taxonomists for standard genome sequencing and annotation.</title>
        <authorList>
            <consortium name="The Broad Institute Genomics Platform"/>
            <consortium name="The Broad Institute Genome Sequencing Center for Infectious Disease"/>
            <person name="Wu L."/>
            <person name="Ma J."/>
        </authorList>
    </citation>
    <scope>NUCLEOTIDE SEQUENCE [LARGE SCALE GENOMIC DNA]</scope>
    <source>
        <strain evidence="4">JCM 18298</strain>
    </source>
</reference>
<comment type="caution">
    <text evidence="3">The sequence shown here is derived from an EMBL/GenBank/DDBJ whole genome shotgun (WGS) entry which is preliminary data.</text>
</comment>
<evidence type="ECO:0000313" key="3">
    <source>
        <dbReference type="EMBL" id="GAA5048104.1"/>
    </source>
</evidence>
<feature type="compositionally biased region" description="Basic and acidic residues" evidence="1">
    <location>
        <begin position="41"/>
        <end position="58"/>
    </location>
</feature>
<feature type="region of interest" description="Disordered" evidence="1">
    <location>
        <begin position="30"/>
        <end position="58"/>
    </location>
</feature>
<evidence type="ECO:0000313" key="4">
    <source>
        <dbReference type="Proteomes" id="UP001500603"/>
    </source>
</evidence>